<keyword evidence="5 8" id="KW-0472">Membrane</keyword>
<evidence type="ECO:0000256" key="1">
    <source>
        <dbReference type="ARBA" id="ARBA00004141"/>
    </source>
</evidence>
<evidence type="ECO:0000256" key="6">
    <source>
        <dbReference type="SAM" id="Coils"/>
    </source>
</evidence>
<feature type="compositionally biased region" description="Polar residues" evidence="7">
    <location>
        <begin position="237"/>
        <end position="261"/>
    </location>
</feature>
<evidence type="ECO:0000256" key="5">
    <source>
        <dbReference type="ARBA" id="ARBA00023136"/>
    </source>
</evidence>
<evidence type="ECO:0008006" key="11">
    <source>
        <dbReference type="Google" id="ProtNLM"/>
    </source>
</evidence>
<keyword evidence="10" id="KW-1185">Reference proteome</keyword>
<reference evidence="9 10" key="1">
    <citation type="submission" date="2021-02" db="EMBL/GenBank/DDBJ databases">
        <title>Variation within the Batrachochytrium salamandrivorans European outbreak.</title>
        <authorList>
            <person name="Kelly M."/>
            <person name="Pasmans F."/>
            <person name="Shea T.P."/>
            <person name="Munoz J.F."/>
            <person name="Carranza S."/>
            <person name="Cuomo C.A."/>
            <person name="Martel A."/>
        </authorList>
    </citation>
    <scope>NUCLEOTIDE SEQUENCE [LARGE SCALE GENOMIC DNA]</scope>
    <source>
        <strain evidence="9 10">AMFP18/2</strain>
    </source>
</reference>
<keyword evidence="3 8" id="KW-0812">Transmembrane</keyword>
<feature type="region of interest" description="Disordered" evidence="7">
    <location>
        <begin position="731"/>
        <end position="781"/>
    </location>
</feature>
<feature type="compositionally biased region" description="Basic and acidic residues" evidence="7">
    <location>
        <begin position="1049"/>
        <end position="1095"/>
    </location>
</feature>
<dbReference type="PANTHER" id="PTHR17920:SF3">
    <property type="entry name" value="TRANSMEMBRANE AND COILED-COIL DOMAIN-CONTAINING PROTEIN 4"/>
    <property type="match status" value="1"/>
</dbReference>
<dbReference type="EMBL" id="JAFCIX010000550">
    <property type="protein sequence ID" value="KAH6587874.1"/>
    <property type="molecule type" value="Genomic_DNA"/>
</dbReference>
<gene>
    <name evidence="9" type="ORF">BASA50_011066</name>
</gene>
<feature type="compositionally biased region" description="Basic and acidic residues" evidence="7">
    <location>
        <begin position="752"/>
        <end position="761"/>
    </location>
</feature>
<name>A0ABQ8EWP7_9FUNG</name>
<organism evidence="9 10">
    <name type="scientific">Batrachochytrium salamandrivorans</name>
    <dbReference type="NCBI Taxonomy" id="1357716"/>
    <lineage>
        <taxon>Eukaryota</taxon>
        <taxon>Fungi</taxon>
        <taxon>Fungi incertae sedis</taxon>
        <taxon>Chytridiomycota</taxon>
        <taxon>Chytridiomycota incertae sedis</taxon>
        <taxon>Chytridiomycetes</taxon>
        <taxon>Rhizophydiales</taxon>
        <taxon>Rhizophydiales incertae sedis</taxon>
        <taxon>Batrachochytrium</taxon>
    </lineage>
</organism>
<feature type="compositionally biased region" description="Polar residues" evidence="7">
    <location>
        <begin position="762"/>
        <end position="778"/>
    </location>
</feature>
<feature type="compositionally biased region" description="Low complexity" evidence="7">
    <location>
        <begin position="24"/>
        <end position="36"/>
    </location>
</feature>
<dbReference type="Pfam" id="PF05277">
    <property type="entry name" value="DUF726"/>
    <property type="match status" value="2"/>
</dbReference>
<comment type="similarity">
    <text evidence="2">Belongs to the TMCO4 family.</text>
</comment>
<feature type="compositionally biased region" description="Low complexity" evidence="7">
    <location>
        <begin position="1110"/>
        <end position="1150"/>
    </location>
</feature>
<evidence type="ECO:0000256" key="3">
    <source>
        <dbReference type="ARBA" id="ARBA00022692"/>
    </source>
</evidence>
<proteinExistence type="inferred from homology"/>
<keyword evidence="4 8" id="KW-1133">Transmembrane helix</keyword>
<evidence type="ECO:0000256" key="2">
    <source>
        <dbReference type="ARBA" id="ARBA00009824"/>
    </source>
</evidence>
<sequence>MDDNSDSDNDITSNRLSGHASTHSWYATSTSMSSSDPWTRSAFAAFETTSAFSGNRDSMASAASSVHDGIRGHSGLGATLSTDAIGRALGSSESPQDDPWADAAIAAAAVLTSPSDPTVNSQRANSIHATATGYANRNANRRSLPSVSKSLSISSTDVRALSLIQPSTPTLTEFMDILHKYESGQDIDFSAMANPRHAELVGFNETTDNDESGDITDSMDSSRRDTGAIYQQGGGTHNSRMSDSAGPSSLSDGNLSPTGLTHTHGHDSLLARGDLHTDTSLRKPYIASTSPVPPQSSLQPSVQQQQQQQQQRRTDKDQTSTATKSQTISNIQSVFTDTQKIAYVGLCYLCISQFRKVRLEKLKRAAAAYDVWSAQFMEKLYVYLDLLPEERMMIKNLAEHGLLPSDLSTGLLNDAKQALAQLEEQQHRAQRAEQDALDSFVQPDLVDESSHPVHANVADGHLSPTAVLSATKDNTPSDIRYTILSHLFILSIADGQYDARARCILRTIARDMEIPMLDLVKLESVIAEQLRIYEDHDAVKPDEEVVDQRNKVDGRNRWLLAGIATLAGGAVIGVTAGLAAPFIGAGIGAALTTFGITGATGVTTFMAGTGGLAIITTGGVLTGGGMSGAKMMRRTRGIEEFEFLGLEDAIRMINENKEKRRAERRKRRRCEARQKQEEEAHEGGASQARKASHAAGLPAAPARPGNHPIKGDTKLTDATQSDVLWEMTSVADTDADEVPGDYANDPVSAIGKDGEGHEHGDTASNDLHGSPDGSSKSATKAKPTNVLITVAGWVSNGKDDHTVPFSVLEPGQNGDQYSLIWETKALQELGSALRILVSEVASFIVQQGLQATLLPVLMAGLTGPLWMIKLTYLVDNPWGNALTKAEKAGRVLADTLMGQVQGHRPITLVGFSLGARAIYFCLLELAAHGAHGIIEDAYMFGTPVIGSRKSWERISSVVAGRVVNGYTQNDMLLGVLYRASLALWSDVAGLRPVLDVPGIENMDLSDIVKGHLDYRSHLPVILKECGFAVSADEFEDQDDEEEEERLEIEKERIEAKEQRNREREERQQKRLDEALRRTRERQAELERKRKEKEDATLAAAIASARKKADAAVSSSSPATSSGWFGSRRTPSVSTSYSSSSPTPTGSSSISHLAPTTQDRLVADELRQMSELEDMMQVYWEPREIKSTLPPLVIVPSVPVAAASAGGSTLEPGIDRTNEHDDRVVDEHAAVTSPSVDAQSTTSDDIRQMDILQHQMNELGRI</sequence>
<evidence type="ECO:0000313" key="9">
    <source>
        <dbReference type="EMBL" id="KAH6587874.1"/>
    </source>
</evidence>
<feature type="coiled-coil region" evidence="6">
    <location>
        <begin position="412"/>
        <end position="439"/>
    </location>
</feature>
<feature type="compositionally biased region" description="Low complexity" evidence="7">
    <location>
        <begin position="693"/>
        <end position="704"/>
    </location>
</feature>
<dbReference type="InterPro" id="IPR029058">
    <property type="entry name" value="AB_hydrolase_fold"/>
</dbReference>
<accession>A0ABQ8EWP7</accession>
<dbReference type="InterPro" id="IPR007941">
    <property type="entry name" value="DUF726"/>
</dbReference>
<feature type="transmembrane region" description="Helical" evidence="8">
    <location>
        <begin position="558"/>
        <end position="584"/>
    </location>
</feature>
<comment type="subcellular location">
    <subcellularLocation>
        <location evidence="1">Membrane</location>
        <topology evidence="1">Multi-pass membrane protein</topology>
    </subcellularLocation>
</comment>
<evidence type="ECO:0000256" key="4">
    <source>
        <dbReference type="ARBA" id="ARBA00022989"/>
    </source>
</evidence>
<dbReference type="SUPFAM" id="SSF53474">
    <property type="entry name" value="alpha/beta-Hydrolases"/>
    <property type="match status" value="1"/>
</dbReference>
<feature type="region of interest" description="Disordered" evidence="7">
    <location>
        <begin position="1049"/>
        <end position="1155"/>
    </location>
</feature>
<dbReference type="Proteomes" id="UP001648503">
    <property type="component" value="Unassembled WGS sequence"/>
</dbReference>
<feature type="region of interest" description="Disordered" evidence="7">
    <location>
        <begin position="1"/>
        <end position="36"/>
    </location>
</feature>
<feature type="region of interest" description="Disordered" evidence="7">
    <location>
        <begin position="284"/>
        <end position="326"/>
    </location>
</feature>
<comment type="caution">
    <text evidence="9">The sequence shown here is derived from an EMBL/GenBank/DDBJ whole genome shotgun (WGS) entry which is preliminary data.</text>
</comment>
<feature type="compositionally biased region" description="Polar residues" evidence="7">
    <location>
        <begin position="11"/>
        <end position="23"/>
    </location>
</feature>
<feature type="compositionally biased region" description="Basic and acidic residues" evidence="7">
    <location>
        <begin position="671"/>
        <end position="682"/>
    </location>
</feature>
<keyword evidence="6" id="KW-0175">Coiled coil</keyword>
<evidence type="ECO:0000313" key="10">
    <source>
        <dbReference type="Proteomes" id="UP001648503"/>
    </source>
</evidence>
<protein>
    <recommendedName>
        <fullName evidence="11">DUF726-domain-containing protein</fullName>
    </recommendedName>
</protein>
<feature type="transmembrane region" description="Helical" evidence="8">
    <location>
        <begin position="604"/>
        <end position="626"/>
    </location>
</feature>
<evidence type="ECO:0000256" key="8">
    <source>
        <dbReference type="SAM" id="Phobius"/>
    </source>
</evidence>
<feature type="compositionally biased region" description="Low complexity" evidence="7">
    <location>
        <begin position="295"/>
        <end position="311"/>
    </location>
</feature>
<evidence type="ECO:0000256" key="7">
    <source>
        <dbReference type="SAM" id="MobiDB-lite"/>
    </source>
</evidence>
<dbReference type="PANTHER" id="PTHR17920">
    <property type="entry name" value="TRANSMEMBRANE AND COILED-COIL DOMAIN-CONTAINING PROTEIN 4 TMCO4"/>
    <property type="match status" value="1"/>
</dbReference>
<feature type="region of interest" description="Disordered" evidence="7">
    <location>
        <begin position="659"/>
        <end position="714"/>
    </location>
</feature>
<feature type="region of interest" description="Disordered" evidence="7">
    <location>
        <begin position="203"/>
        <end position="270"/>
    </location>
</feature>